<name>J9GYI8_9ZZZZ</name>
<feature type="transmembrane region" description="Helical" evidence="1">
    <location>
        <begin position="168"/>
        <end position="187"/>
    </location>
</feature>
<evidence type="ECO:0000313" key="2">
    <source>
        <dbReference type="EMBL" id="EJX08263.1"/>
    </source>
</evidence>
<dbReference type="AlphaFoldDB" id="J9GYI8"/>
<accession>J9GYI8</accession>
<evidence type="ECO:0000256" key="1">
    <source>
        <dbReference type="SAM" id="Phobius"/>
    </source>
</evidence>
<keyword evidence="1" id="KW-1133">Transmembrane helix</keyword>
<proteinExistence type="predicted"/>
<organism evidence="2">
    <name type="scientific">gut metagenome</name>
    <dbReference type="NCBI Taxonomy" id="749906"/>
    <lineage>
        <taxon>unclassified sequences</taxon>
        <taxon>metagenomes</taxon>
        <taxon>organismal metagenomes</taxon>
    </lineage>
</organism>
<protein>
    <submittedName>
        <fullName evidence="2">Uncharacterized protein</fullName>
    </submittedName>
</protein>
<dbReference type="EMBL" id="AMCI01000663">
    <property type="protein sequence ID" value="EJX08263.1"/>
    <property type="molecule type" value="Genomic_DNA"/>
</dbReference>
<sequence>METVVYVMMGLVCFNYLLKQTNRPLYAVAISAVVCAVFVYALWPYAIEQSKSQVQAWLADTALMLDLSIVLWLEVALQLAYCLLSARIQTSGLLPARWLFLYRSLRWFPGVLVFPVLYSLLVVTLFAWPGQPFARVAGTLAVGVLLVIPLGSWALRRVLPEKDIRLELLFLLNALVGLLGLVATVNGRTAVEGLSEVNGLSLAGVVGLTVLGGAVGWLGYRWRLQRRIRRFPTG</sequence>
<feature type="transmembrane region" description="Helical" evidence="1">
    <location>
        <begin position="105"/>
        <end position="128"/>
    </location>
</feature>
<reference evidence="2" key="1">
    <citation type="journal article" date="2012" name="PLoS ONE">
        <title>Gene sets for utilization of primary and secondary nutrition supplies in the distal gut of endangered iberian lynx.</title>
        <authorList>
            <person name="Alcaide M."/>
            <person name="Messina E."/>
            <person name="Richter M."/>
            <person name="Bargiela R."/>
            <person name="Peplies J."/>
            <person name="Huws S.A."/>
            <person name="Newbold C.J."/>
            <person name="Golyshin P.N."/>
            <person name="Simon M.A."/>
            <person name="Lopez G."/>
            <person name="Yakimov M.M."/>
            <person name="Ferrer M."/>
        </authorList>
    </citation>
    <scope>NUCLEOTIDE SEQUENCE</scope>
</reference>
<feature type="transmembrane region" description="Helical" evidence="1">
    <location>
        <begin position="199"/>
        <end position="220"/>
    </location>
</feature>
<comment type="caution">
    <text evidence="2">The sequence shown here is derived from an EMBL/GenBank/DDBJ whole genome shotgun (WGS) entry which is preliminary data.</text>
</comment>
<feature type="transmembrane region" description="Helical" evidence="1">
    <location>
        <begin position="134"/>
        <end position="156"/>
    </location>
</feature>
<keyword evidence="1" id="KW-0812">Transmembrane</keyword>
<gene>
    <name evidence="2" type="ORF">EVA_03625</name>
</gene>
<feature type="transmembrane region" description="Helical" evidence="1">
    <location>
        <begin position="25"/>
        <end position="43"/>
    </location>
</feature>
<keyword evidence="1" id="KW-0472">Membrane</keyword>
<feature type="transmembrane region" description="Helical" evidence="1">
    <location>
        <begin position="63"/>
        <end position="84"/>
    </location>
</feature>